<dbReference type="CDD" id="cd01392">
    <property type="entry name" value="HTH_LacI"/>
    <property type="match status" value="1"/>
</dbReference>
<dbReference type="Pfam" id="PF13377">
    <property type="entry name" value="Peripla_BP_3"/>
    <property type="match status" value="1"/>
</dbReference>
<proteinExistence type="predicted"/>
<dbReference type="SMART" id="SM00354">
    <property type="entry name" value="HTH_LACI"/>
    <property type="match status" value="1"/>
</dbReference>
<dbReference type="PANTHER" id="PTHR30146">
    <property type="entry name" value="LACI-RELATED TRANSCRIPTIONAL REPRESSOR"/>
    <property type="match status" value="1"/>
</dbReference>
<organism evidence="5 6">
    <name type="scientific">Microbacterium gallinarum</name>
    <dbReference type="NCBI Taxonomy" id="2762209"/>
    <lineage>
        <taxon>Bacteria</taxon>
        <taxon>Bacillati</taxon>
        <taxon>Actinomycetota</taxon>
        <taxon>Actinomycetes</taxon>
        <taxon>Micrococcales</taxon>
        <taxon>Microbacteriaceae</taxon>
        <taxon>Microbacterium</taxon>
    </lineage>
</organism>
<dbReference type="Gene3D" id="1.10.260.40">
    <property type="entry name" value="lambda repressor-like DNA-binding domains"/>
    <property type="match status" value="1"/>
</dbReference>
<keyword evidence="6" id="KW-1185">Reference proteome</keyword>
<evidence type="ECO:0000259" key="4">
    <source>
        <dbReference type="PROSITE" id="PS50932"/>
    </source>
</evidence>
<reference evidence="5 6" key="1">
    <citation type="submission" date="2020-08" db="EMBL/GenBank/DDBJ databases">
        <title>A Genomic Blueprint of the Chicken Gut Microbiome.</title>
        <authorList>
            <person name="Gilroy R."/>
            <person name="Ravi A."/>
            <person name="Getino M."/>
            <person name="Pursley I."/>
            <person name="Horton D.L."/>
            <person name="Alikhan N.-F."/>
            <person name="Baker D."/>
            <person name="Gharbi K."/>
            <person name="Hall N."/>
            <person name="Watson M."/>
            <person name="Adriaenssens E.M."/>
            <person name="Foster-Nyarko E."/>
            <person name="Jarju S."/>
            <person name="Secka A."/>
            <person name="Antonio M."/>
            <person name="Oren A."/>
            <person name="Chaudhuri R."/>
            <person name="La Ragione R.M."/>
            <person name="Hildebrand F."/>
            <person name="Pallen M.J."/>
        </authorList>
    </citation>
    <scope>NUCLEOTIDE SEQUENCE [LARGE SCALE GENOMIC DNA]</scope>
    <source>
        <strain evidence="5 6">Sa1CUA4</strain>
    </source>
</reference>
<comment type="caution">
    <text evidence="5">The sequence shown here is derived from an EMBL/GenBank/DDBJ whole genome shotgun (WGS) entry which is preliminary data.</text>
</comment>
<dbReference type="InterPro" id="IPR046335">
    <property type="entry name" value="LacI/GalR-like_sensor"/>
</dbReference>
<dbReference type="EMBL" id="JACSPM010000001">
    <property type="protein sequence ID" value="MBD8022638.1"/>
    <property type="molecule type" value="Genomic_DNA"/>
</dbReference>
<evidence type="ECO:0000256" key="2">
    <source>
        <dbReference type="ARBA" id="ARBA00023125"/>
    </source>
</evidence>
<dbReference type="PROSITE" id="PS50932">
    <property type="entry name" value="HTH_LACI_2"/>
    <property type="match status" value="1"/>
</dbReference>
<dbReference type="SUPFAM" id="SSF53822">
    <property type="entry name" value="Periplasmic binding protein-like I"/>
    <property type="match status" value="1"/>
</dbReference>
<dbReference type="Pfam" id="PF00356">
    <property type="entry name" value="LacI"/>
    <property type="match status" value="1"/>
</dbReference>
<dbReference type="PROSITE" id="PS00356">
    <property type="entry name" value="HTH_LACI_1"/>
    <property type="match status" value="1"/>
</dbReference>
<evidence type="ECO:0000256" key="3">
    <source>
        <dbReference type="ARBA" id="ARBA00023163"/>
    </source>
</evidence>
<feature type="domain" description="HTH lacI-type" evidence="4">
    <location>
        <begin position="14"/>
        <end position="68"/>
    </location>
</feature>
<dbReference type="GO" id="GO:0003677">
    <property type="term" value="F:DNA binding"/>
    <property type="evidence" value="ECO:0007669"/>
    <property type="project" value="UniProtKB-KW"/>
</dbReference>
<keyword evidence="2 5" id="KW-0238">DNA-binding</keyword>
<dbReference type="PANTHER" id="PTHR30146:SF109">
    <property type="entry name" value="HTH-TYPE TRANSCRIPTIONAL REGULATOR GALS"/>
    <property type="match status" value="1"/>
</dbReference>
<dbReference type="SUPFAM" id="SSF47413">
    <property type="entry name" value="lambda repressor-like DNA-binding domains"/>
    <property type="match status" value="1"/>
</dbReference>
<dbReference type="InterPro" id="IPR010982">
    <property type="entry name" value="Lambda_DNA-bd_dom_sf"/>
</dbReference>
<dbReference type="Gene3D" id="3.40.50.2300">
    <property type="match status" value="2"/>
</dbReference>
<dbReference type="PRINTS" id="PR00036">
    <property type="entry name" value="HTHLACI"/>
</dbReference>
<gene>
    <name evidence="5" type="ORF">H9622_03410</name>
</gene>
<keyword evidence="1" id="KW-0805">Transcription regulation</keyword>
<accession>A0ABR8X050</accession>
<dbReference type="Proteomes" id="UP000602532">
    <property type="component" value="Unassembled WGS sequence"/>
</dbReference>
<protein>
    <submittedName>
        <fullName evidence="5">LacI family DNA-binding transcriptional regulator</fullName>
    </submittedName>
</protein>
<evidence type="ECO:0000313" key="6">
    <source>
        <dbReference type="Proteomes" id="UP000602532"/>
    </source>
</evidence>
<evidence type="ECO:0000256" key="1">
    <source>
        <dbReference type="ARBA" id="ARBA00023015"/>
    </source>
</evidence>
<dbReference type="InterPro" id="IPR028082">
    <property type="entry name" value="Peripla_BP_I"/>
</dbReference>
<dbReference type="RefSeq" id="WP_191764240.1">
    <property type="nucleotide sequence ID" value="NZ_JACSPM010000001.1"/>
</dbReference>
<sequence length="343" mass="35577">MTAVGQQVVRPHPPTIYDIARLAGVSHTTVSRAVNGQDGMTEATRRRVLEIAVRMGYEPNASARSLAGRVRPQLVALVAAEGWRESGLLVDAVAREAHRAGHALTIVDVDPADERSRASAAARIGEPGTAGIVLIAADPLARDRLSSLAETAHAAVPKAVRHRMLALGVDMPARVAVAVGHLAWLGHRRIAVACAGAALPVDERHGVPGVRLRSIADAGADADAGFRLGQDAGALADCTALLAPTVSFALGAVRGLRTRGLRMPCDLSIVSLEDHADARHAAVPLTTVSSRTDELAAAAVARLLAADDALASEVQVRARLVVRQSTAPVDAGARGERSMLSGV</sequence>
<dbReference type="InterPro" id="IPR000843">
    <property type="entry name" value="HTH_LacI"/>
</dbReference>
<keyword evidence="3" id="KW-0804">Transcription</keyword>
<name>A0ABR8X050_9MICO</name>
<evidence type="ECO:0000313" key="5">
    <source>
        <dbReference type="EMBL" id="MBD8022638.1"/>
    </source>
</evidence>